<evidence type="ECO:0000313" key="1">
    <source>
        <dbReference type="EMBL" id="MFC6723508.1"/>
    </source>
</evidence>
<sequence>MIDREYLVDYPTFSLGRRSNGYKTPQNLRDELTYGKSALTDYMVEAFGDELWVWLPTDPAGPELEALANYPACERFIVEAEDEYIIYEHRDDPRGGYYPMSTEKLDAEDLKRELYRRDYESCYCTRSE</sequence>
<dbReference type="Proteomes" id="UP001596328">
    <property type="component" value="Unassembled WGS sequence"/>
</dbReference>
<dbReference type="EMBL" id="JBHSWU010000021">
    <property type="protein sequence ID" value="MFC6723508.1"/>
    <property type="molecule type" value="Genomic_DNA"/>
</dbReference>
<keyword evidence="2" id="KW-1185">Reference proteome</keyword>
<organism evidence="1 2">
    <name type="scientific">Halobium palmae</name>
    <dbReference type="NCBI Taxonomy" id="1776492"/>
    <lineage>
        <taxon>Archaea</taxon>
        <taxon>Methanobacteriati</taxon>
        <taxon>Methanobacteriota</taxon>
        <taxon>Stenosarchaea group</taxon>
        <taxon>Halobacteria</taxon>
        <taxon>Halobacteriales</taxon>
        <taxon>Haloferacaceae</taxon>
        <taxon>Halobium</taxon>
    </lineage>
</organism>
<accession>A0ABD5RX42</accession>
<evidence type="ECO:0000313" key="2">
    <source>
        <dbReference type="Proteomes" id="UP001596328"/>
    </source>
</evidence>
<comment type="caution">
    <text evidence="1">The sequence shown here is derived from an EMBL/GenBank/DDBJ whole genome shotgun (WGS) entry which is preliminary data.</text>
</comment>
<protein>
    <submittedName>
        <fullName evidence="1">Uncharacterized protein</fullName>
    </submittedName>
</protein>
<gene>
    <name evidence="1" type="ORF">ACFQE1_03705</name>
</gene>
<name>A0ABD5RX42_9EURY</name>
<proteinExistence type="predicted"/>
<reference evidence="1 2" key="1">
    <citation type="journal article" date="2019" name="Int. J. Syst. Evol. Microbiol.">
        <title>The Global Catalogue of Microorganisms (GCM) 10K type strain sequencing project: providing services to taxonomists for standard genome sequencing and annotation.</title>
        <authorList>
            <consortium name="The Broad Institute Genomics Platform"/>
            <consortium name="The Broad Institute Genome Sequencing Center for Infectious Disease"/>
            <person name="Wu L."/>
            <person name="Ma J."/>
        </authorList>
    </citation>
    <scope>NUCLEOTIDE SEQUENCE [LARGE SCALE GENOMIC DNA]</scope>
    <source>
        <strain evidence="1 2">NBRC 111368</strain>
    </source>
</reference>
<dbReference type="AlphaFoldDB" id="A0ABD5RX42"/>